<accession>A0AAJ8LR28</accession>
<proteinExistence type="predicted"/>
<sequence>MSTSDTKVKHRGPDHLPVELKSHVLSFLHVEYHVRALLALSRCSKSMNQAYAPMLEDLIYEKEEIAIDERIGNKLTYGIDWQHPDSPIHQRKYRISTRSRNSQYWISMEHAASPPLWAFPYNPVPMTPHGRQMTRQRDPQSSEMSPHSSSVTYFSSNRSTKVRTMSKWHFARASDPRRPKVPESCWMEMYVRLMEEWNLDVITWHLHAGLRVVDPRIKARHVRIYCHYLKYNASIVNQVYTLVQPIFRLRIKTRESDFITDKIELVDTTWGEDDSNTSPITIEDLIQKRISTTKHKQVKEEFMTRWRKINLIDRFSTPDPCPCCGGWE</sequence>
<feature type="region of interest" description="Disordered" evidence="1">
    <location>
        <begin position="129"/>
        <end position="153"/>
    </location>
</feature>
<dbReference type="KEGG" id="ksn:90830020"/>
<reference evidence="2" key="2">
    <citation type="submission" date="2024-01" db="EMBL/GenBank/DDBJ databases">
        <title>Comparative genomics of Cryptococcus and Kwoniella reveals pathogenesis evolution and contrasting modes of karyotype evolution via chromosome fusion or intercentromeric recombination.</title>
        <authorList>
            <person name="Coelho M.A."/>
            <person name="David-Palma M."/>
            <person name="Shea T."/>
            <person name="Bowers K."/>
            <person name="McGinley-Smith S."/>
            <person name="Mohammad A.W."/>
            <person name="Gnirke A."/>
            <person name="Yurkov A.M."/>
            <person name="Nowrousian M."/>
            <person name="Sun S."/>
            <person name="Cuomo C.A."/>
            <person name="Heitman J."/>
        </authorList>
    </citation>
    <scope>NUCLEOTIDE SEQUENCE</scope>
    <source>
        <strain evidence="2">CBS 12478</strain>
    </source>
</reference>
<dbReference type="EMBL" id="CP144061">
    <property type="protein sequence ID" value="WWD21750.1"/>
    <property type="molecule type" value="Genomic_DNA"/>
</dbReference>
<dbReference type="Proteomes" id="UP000322225">
    <property type="component" value="Chromosome 11"/>
</dbReference>
<evidence type="ECO:0000256" key="1">
    <source>
        <dbReference type="SAM" id="MobiDB-lite"/>
    </source>
</evidence>
<name>A0AAJ8LR28_9TREE</name>
<protein>
    <recommendedName>
        <fullName evidence="4">F-box domain-containing protein</fullName>
    </recommendedName>
</protein>
<feature type="compositionally biased region" description="Low complexity" evidence="1">
    <location>
        <begin position="141"/>
        <end position="150"/>
    </location>
</feature>
<evidence type="ECO:0008006" key="4">
    <source>
        <dbReference type="Google" id="ProtNLM"/>
    </source>
</evidence>
<organism evidence="2 3">
    <name type="scientific">Kwoniella shandongensis</name>
    <dbReference type="NCBI Taxonomy" id="1734106"/>
    <lineage>
        <taxon>Eukaryota</taxon>
        <taxon>Fungi</taxon>
        <taxon>Dikarya</taxon>
        <taxon>Basidiomycota</taxon>
        <taxon>Agaricomycotina</taxon>
        <taxon>Tremellomycetes</taxon>
        <taxon>Tremellales</taxon>
        <taxon>Cryptococcaceae</taxon>
        <taxon>Kwoniella</taxon>
    </lineage>
</organism>
<dbReference type="RefSeq" id="XP_065823874.1">
    <property type="nucleotide sequence ID" value="XM_065967802.1"/>
</dbReference>
<evidence type="ECO:0000313" key="2">
    <source>
        <dbReference type="EMBL" id="WWD21750.1"/>
    </source>
</evidence>
<gene>
    <name evidence="2" type="ORF">CI109_106237</name>
</gene>
<keyword evidence="3" id="KW-1185">Reference proteome</keyword>
<reference evidence="2" key="1">
    <citation type="submission" date="2017-08" db="EMBL/GenBank/DDBJ databases">
        <authorList>
            <person name="Cuomo C."/>
            <person name="Billmyre B."/>
            <person name="Heitman J."/>
        </authorList>
    </citation>
    <scope>NUCLEOTIDE SEQUENCE</scope>
    <source>
        <strain evidence="2">CBS 12478</strain>
    </source>
</reference>
<dbReference type="GeneID" id="90830020"/>
<dbReference type="AlphaFoldDB" id="A0AAJ8LR28"/>
<evidence type="ECO:0000313" key="3">
    <source>
        <dbReference type="Proteomes" id="UP000322225"/>
    </source>
</evidence>
<dbReference type="CDD" id="cd09917">
    <property type="entry name" value="F-box_SF"/>
    <property type="match status" value="1"/>
</dbReference>